<dbReference type="AlphaFoldDB" id="A0A517W6C1"/>
<organism evidence="1 2">
    <name type="scientific">Gimesia chilikensis</name>
    <dbReference type="NCBI Taxonomy" id="2605989"/>
    <lineage>
        <taxon>Bacteria</taxon>
        <taxon>Pseudomonadati</taxon>
        <taxon>Planctomycetota</taxon>
        <taxon>Planctomycetia</taxon>
        <taxon>Planctomycetales</taxon>
        <taxon>Planctomycetaceae</taxon>
        <taxon>Gimesia</taxon>
    </lineage>
</organism>
<accession>A0A517W6C1</accession>
<dbReference type="Proteomes" id="UP000320722">
    <property type="component" value="Chromosome"/>
</dbReference>
<dbReference type="EMBL" id="CP036347">
    <property type="protein sequence ID" value="QDU00786.1"/>
    <property type="molecule type" value="Genomic_DNA"/>
</dbReference>
<name>A0A517W6C1_9PLAN</name>
<sequence>MKNREMKQDRFKKVETIVGTLFFAEQKAEPQGGDVLK</sequence>
<evidence type="ECO:0000313" key="2">
    <source>
        <dbReference type="Proteomes" id="UP000320722"/>
    </source>
</evidence>
<reference evidence="1 2" key="1">
    <citation type="submission" date="2019-02" db="EMBL/GenBank/DDBJ databases">
        <title>Deep-cultivation of Planctomycetes and their phenomic and genomic characterization uncovers novel biology.</title>
        <authorList>
            <person name="Wiegand S."/>
            <person name="Jogler M."/>
            <person name="Boedeker C."/>
            <person name="Pinto D."/>
            <person name="Vollmers J."/>
            <person name="Rivas-Marin E."/>
            <person name="Kohn T."/>
            <person name="Peeters S.H."/>
            <person name="Heuer A."/>
            <person name="Rast P."/>
            <person name="Oberbeckmann S."/>
            <person name="Bunk B."/>
            <person name="Jeske O."/>
            <person name="Meyerdierks A."/>
            <person name="Storesund J.E."/>
            <person name="Kallscheuer N."/>
            <person name="Luecker S."/>
            <person name="Lage O.M."/>
            <person name="Pohl T."/>
            <person name="Merkel B.J."/>
            <person name="Hornburger P."/>
            <person name="Mueller R.-W."/>
            <person name="Bruemmer F."/>
            <person name="Labrenz M."/>
            <person name="Spormann A.M."/>
            <person name="Op den Camp H."/>
            <person name="Overmann J."/>
            <person name="Amann R."/>
            <person name="Jetten M.S.M."/>
            <person name="Mascher T."/>
            <person name="Medema M.H."/>
            <person name="Devos D.P."/>
            <person name="Kaster A.-K."/>
            <person name="Ovreas L."/>
            <person name="Rohde M."/>
            <person name="Galperin M.Y."/>
            <person name="Jogler C."/>
        </authorList>
    </citation>
    <scope>NUCLEOTIDE SEQUENCE [LARGE SCALE GENOMIC DNA]</scope>
    <source>
        <strain evidence="1 2">V6</strain>
    </source>
</reference>
<gene>
    <name evidence="1" type="ORF">V6x_04620</name>
</gene>
<protein>
    <submittedName>
        <fullName evidence="1">Uncharacterized protein</fullName>
    </submittedName>
</protein>
<proteinExistence type="predicted"/>
<evidence type="ECO:0000313" key="1">
    <source>
        <dbReference type="EMBL" id="QDU00786.1"/>
    </source>
</evidence>